<dbReference type="InterPro" id="IPR012880">
    <property type="entry name" value="Gryzun"/>
</dbReference>
<feature type="region of interest" description="Disordered" evidence="1">
    <location>
        <begin position="96"/>
        <end position="128"/>
    </location>
</feature>
<evidence type="ECO:0000259" key="2">
    <source>
        <dbReference type="Pfam" id="PF07919"/>
    </source>
</evidence>
<dbReference type="AlphaFoldDB" id="A0A2G5I9R8"/>
<dbReference type="PANTHER" id="PTHR14374">
    <property type="entry name" value="FOIE GRAS"/>
    <property type="match status" value="1"/>
</dbReference>
<feature type="domain" description="Gryzun putative trafficking through Golgi" evidence="2">
    <location>
        <begin position="659"/>
        <end position="1186"/>
    </location>
</feature>
<keyword evidence="7" id="KW-1185">Reference proteome</keyword>
<feature type="region of interest" description="Disordered" evidence="1">
    <location>
        <begin position="267"/>
        <end position="289"/>
    </location>
</feature>
<organism evidence="4 6">
    <name type="scientific">Cercospora beticola</name>
    <name type="common">Sugarbeet leaf spot fungus</name>
    <dbReference type="NCBI Taxonomy" id="122368"/>
    <lineage>
        <taxon>Eukaryota</taxon>
        <taxon>Fungi</taxon>
        <taxon>Dikarya</taxon>
        <taxon>Ascomycota</taxon>
        <taxon>Pezizomycotina</taxon>
        <taxon>Dothideomycetes</taxon>
        <taxon>Dothideomycetidae</taxon>
        <taxon>Mycosphaerellales</taxon>
        <taxon>Mycosphaerellaceae</taxon>
        <taxon>Cercospora</taxon>
    </lineage>
</organism>
<dbReference type="OrthoDB" id="6278596at2759"/>
<dbReference type="InterPro" id="IPR021773">
    <property type="entry name" value="TPC11"/>
</dbReference>
<feature type="region of interest" description="Disordered" evidence="1">
    <location>
        <begin position="24"/>
        <end position="51"/>
    </location>
</feature>
<proteinExistence type="predicted"/>
<evidence type="ECO:0000313" key="4">
    <source>
        <dbReference type="EMBL" id="PIB01587.1"/>
    </source>
</evidence>
<evidence type="ECO:0000313" key="7">
    <source>
        <dbReference type="Proteomes" id="UP001302367"/>
    </source>
</evidence>
<protein>
    <recommendedName>
        <fullName evidence="8">Trafficking protein particle complex subunit 11 domain-containing protein</fullName>
    </recommendedName>
</protein>
<dbReference type="PANTHER" id="PTHR14374:SF0">
    <property type="entry name" value="TRAFFICKING PROTEIN PARTICLE COMPLEX SUBUNIT 11"/>
    <property type="match status" value="1"/>
</dbReference>
<dbReference type="Pfam" id="PF07919">
    <property type="entry name" value="Gryzun"/>
    <property type="match status" value="1"/>
</dbReference>
<evidence type="ECO:0000259" key="3">
    <source>
        <dbReference type="Pfam" id="PF11817"/>
    </source>
</evidence>
<evidence type="ECO:0000256" key="1">
    <source>
        <dbReference type="SAM" id="MobiDB-lite"/>
    </source>
</evidence>
<dbReference type="EMBL" id="CP134184">
    <property type="protein sequence ID" value="WPA96162.1"/>
    <property type="molecule type" value="Genomic_DNA"/>
</dbReference>
<evidence type="ECO:0000313" key="6">
    <source>
        <dbReference type="Proteomes" id="UP000230605"/>
    </source>
</evidence>
<accession>A0A2G5I9R8</accession>
<dbReference type="Proteomes" id="UP001302367">
    <property type="component" value="Chromosome 1"/>
</dbReference>
<reference evidence="4 6" key="1">
    <citation type="submission" date="2015-10" db="EMBL/GenBank/DDBJ databases">
        <title>The cercosporin biosynthetic gene cluster was horizontally transferred to several fungal lineages and shown to be expanded in Cercospora beticola based on microsynteny with recipient genomes.</title>
        <authorList>
            <person name="De Jonge R."/>
            <person name="Ebert M.K."/>
            <person name="Suttle J.C."/>
            <person name="Jurick Ii W.M."/>
            <person name="Secor G.A."/>
            <person name="Thomma B.P."/>
            <person name="Van De Peer Y."/>
            <person name="Bolton M.D."/>
        </authorList>
    </citation>
    <scope>NUCLEOTIDE SEQUENCE [LARGE SCALE GENOMIC DNA]</scope>
    <source>
        <strain evidence="4 6">09-40</strain>
    </source>
</reference>
<sequence length="1209" mass="134257">MEAYPPDYVQHNLPLVLLSGLGQLDRDSAKSPPARQESGARISTESPECHSDQAKRLLQAFRSLDGTDRAWNSSAQPGPTSSIRFKIKAVGRTYSLPPRKAAPLPQSPGAEGPHVARNTELHSPLSPLSPGSPVFPDGVFTPLWLHKHQEQVPCLVLAAFQISANEASQDERLRGDINAIRNALTRSMFKTRFAVLLISDRSILEAPDLEDRLGMIRRATNLDSKSGLFFMPPMGSDAEIETFVHDMMKVLQPQCVDYYRDLTKHARRKKARGGPPPLSHTPVGGASQATTQSGWNVRYEFKQAVFAEYRQEMDVAERHFAAALEELFSTEGGVLETTTNWSPRWNEARLLSDVTALRILRCQLWLGQTTGAVQSWMSYKHRMKDLIDLRGKGSGTYSWAAWEGRWAVIMSQLIQRAEVPSLQRPPPESSSELAVFVEPERVALATERLRPWDLLHHPGYWLRLLSQGIRARWVRALAIPDEDRLSPGQSPASSVANRWKTYDAYLVPDPHEEMSVSAEGGHDHVAELGTACTQASKEFAARQQLRMSEQIRLELAEDLISAGQPSDAIKLLMEIWESCTWREDEWHIPFARLLRMLLDCARQGDTEQYSSMIPAVTWELLAIASDGSSDTPLDLMNCVPAPSENGAIALTNRDGDRLCPFVVSFAFATQSSYVGESQQCQLTLMLNTATTAKPIQLSSVHIRLGKKQVHVNHESDSTQSSTAPELTILPSFAEHDSGSSDVTADLLFSPQSPKTFQFEIMLREAQVCRIDEVIIYVKEPSFNLEHVLADHCVLPLNRWQVRGDEKADSVLLPHVDPKAITILPKPPKLQISLLEPRKNYFTDEHIRLRVNVFNEETDCISGTITPALVGTTDDPATSLKWASDDASGAPAVISELSASSSTTKELLLQAPTEASSIALTLEVQYALKSDLDTVLSKAVTFDLSFVPAFEATFTFLPRWNPDPWPSYFSNTNTDIPTGIKQQWGFCAQLSSLTDQDVLLRTLEVVVHEVQGDVLCTVAEATRTNEVLLTAQARHMSEFELISQKLSLDDRRASHIDLSLIATWSVGTATETAETIIAVPRLTVPTSEPRVLCTIERGQTGASPILRYHLENPSTHYLTFALTMEANDDFGFSGPKYRALSLTPLSRSQVEYRLQLHNDTEGGSWISPNLQVVDSYYNKTLRVHPGDAHVKLAADKTVQAWTGVDDETTS</sequence>
<reference evidence="5 7" key="2">
    <citation type="submission" date="2023-09" db="EMBL/GenBank/DDBJ databases">
        <title>Complete-Gapless Cercospora beticola genome.</title>
        <authorList>
            <person name="Wyatt N.A."/>
            <person name="Spanner R.E."/>
            <person name="Bolton M.D."/>
        </authorList>
    </citation>
    <scope>NUCLEOTIDE SEQUENCE [LARGE SCALE GENOMIC DNA]</scope>
    <source>
        <strain evidence="5">Cb09-40</strain>
    </source>
</reference>
<name>A0A2G5I9R8_CERBT</name>
<dbReference type="Proteomes" id="UP000230605">
    <property type="component" value="Chromosome 1"/>
</dbReference>
<evidence type="ECO:0000313" key="5">
    <source>
        <dbReference type="EMBL" id="WPA96162.1"/>
    </source>
</evidence>
<gene>
    <name evidence="4" type="ORF">CB0940_00734</name>
    <name evidence="5" type="ORF">RHO25_000768</name>
</gene>
<dbReference type="Pfam" id="PF11817">
    <property type="entry name" value="Foie-gras_1"/>
    <property type="match status" value="1"/>
</dbReference>
<dbReference type="EMBL" id="LKMD01000100">
    <property type="protein sequence ID" value="PIB01587.1"/>
    <property type="molecule type" value="Genomic_DNA"/>
</dbReference>
<feature type="domain" description="Trafficking protein particle complex subunit 11" evidence="3">
    <location>
        <begin position="344"/>
        <end position="621"/>
    </location>
</feature>
<evidence type="ECO:0008006" key="8">
    <source>
        <dbReference type="Google" id="ProtNLM"/>
    </source>
</evidence>